<keyword evidence="5" id="KW-1185">Reference proteome</keyword>
<keyword evidence="2" id="KW-1133">Transmembrane helix</keyword>
<keyword evidence="4" id="KW-0540">Nuclease</keyword>
<dbReference type="Pfam" id="PF03372">
    <property type="entry name" value="Exo_endo_phos"/>
    <property type="match status" value="1"/>
</dbReference>
<dbReference type="AlphaFoldDB" id="A0A1H5M5K1"/>
<dbReference type="OrthoDB" id="9796594at2"/>
<dbReference type="STRING" id="390640.SAMN04488034_102565"/>
<name>A0A1H5M5K1_9FLAO</name>
<dbReference type="SUPFAM" id="SSF56219">
    <property type="entry name" value="DNase I-like"/>
    <property type="match status" value="1"/>
</dbReference>
<evidence type="ECO:0000259" key="3">
    <source>
        <dbReference type="Pfam" id="PF03372"/>
    </source>
</evidence>
<dbReference type="EMBL" id="FNUG01000002">
    <property type="protein sequence ID" value="SEE84474.1"/>
    <property type="molecule type" value="Genomic_DNA"/>
</dbReference>
<dbReference type="GO" id="GO:0004527">
    <property type="term" value="F:exonuclease activity"/>
    <property type="evidence" value="ECO:0007669"/>
    <property type="project" value="UniProtKB-KW"/>
</dbReference>
<dbReference type="InterPro" id="IPR036691">
    <property type="entry name" value="Endo/exonu/phosph_ase_sf"/>
</dbReference>
<feature type="domain" description="Endonuclease/exonuclease/phosphatase" evidence="3">
    <location>
        <begin position="109"/>
        <end position="315"/>
    </location>
</feature>
<evidence type="ECO:0000313" key="4">
    <source>
        <dbReference type="EMBL" id="SEE84474.1"/>
    </source>
</evidence>
<protein>
    <submittedName>
        <fullName evidence="4">Uncharacterized conserved protein YafD, endonuclease/exonuclease/phosphatase (EEP) superfamily</fullName>
    </submittedName>
</protein>
<dbReference type="Gene3D" id="3.60.10.10">
    <property type="entry name" value="Endonuclease/exonuclease/phosphatase"/>
    <property type="match status" value="1"/>
</dbReference>
<dbReference type="InterPro" id="IPR005135">
    <property type="entry name" value="Endo/exonuclease/phosphatase"/>
</dbReference>
<feature type="region of interest" description="Disordered" evidence="1">
    <location>
        <begin position="324"/>
        <end position="365"/>
    </location>
</feature>
<evidence type="ECO:0000313" key="5">
    <source>
        <dbReference type="Proteomes" id="UP000199448"/>
    </source>
</evidence>
<dbReference type="Proteomes" id="UP000199448">
    <property type="component" value="Unassembled WGS sequence"/>
</dbReference>
<keyword evidence="4" id="KW-0269">Exonuclease</keyword>
<keyword evidence="4" id="KW-0255">Endonuclease</keyword>
<organism evidence="4 5">
    <name type="scientific">Salinimicrobium catena</name>
    <dbReference type="NCBI Taxonomy" id="390640"/>
    <lineage>
        <taxon>Bacteria</taxon>
        <taxon>Pseudomonadati</taxon>
        <taxon>Bacteroidota</taxon>
        <taxon>Flavobacteriia</taxon>
        <taxon>Flavobacteriales</taxon>
        <taxon>Flavobacteriaceae</taxon>
        <taxon>Salinimicrobium</taxon>
    </lineage>
</organism>
<sequence>MSLKPFLQAVGILAVILTLFPFVAADYWWIRMFDYPHVQLTTFTLVALLVYFFRFDLRSWRDYAFVVILAGCFLFQLTKIYPYTPLAGYEVENNEMVDPENTLSLMVSNVLQKNTEHQRVLDEVLTKDPDMVILTETNHRWRDALAPSLQEFGYIYKTEMPLDNTYGMLLYSKLETINPQVRFLLEDSIPSMHMGLRIPSGKLIEMHIIHPTPPMPPHDASSTDRDAQMMMVAKMARNSPNPVIVAGDFNDVAWSESTSLFQNVSELLDPRVGRGFYNTFNANSWLMRWPLDHLFVSEEFRVMDLRLGNDVESDHFPLYVKLSLEPTGAPEQEREPATKEELKEAEKQIEKEEKKDQKEKTEGKS</sequence>
<keyword evidence="4" id="KW-0378">Hydrolase</keyword>
<accession>A0A1H5M5K1</accession>
<reference evidence="4 5" key="1">
    <citation type="submission" date="2016-10" db="EMBL/GenBank/DDBJ databases">
        <authorList>
            <person name="de Groot N.N."/>
        </authorList>
    </citation>
    <scope>NUCLEOTIDE SEQUENCE [LARGE SCALE GENOMIC DNA]</scope>
    <source>
        <strain evidence="4 5">DSM 23553</strain>
    </source>
</reference>
<keyword evidence="2" id="KW-0812">Transmembrane</keyword>
<dbReference type="RefSeq" id="WP_093112858.1">
    <property type="nucleotide sequence ID" value="NZ_FNGG01000002.1"/>
</dbReference>
<feature type="transmembrane region" description="Helical" evidence="2">
    <location>
        <begin position="35"/>
        <end position="53"/>
    </location>
</feature>
<evidence type="ECO:0000256" key="1">
    <source>
        <dbReference type="SAM" id="MobiDB-lite"/>
    </source>
</evidence>
<dbReference type="GO" id="GO:0004519">
    <property type="term" value="F:endonuclease activity"/>
    <property type="evidence" value="ECO:0007669"/>
    <property type="project" value="UniProtKB-KW"/>
</dbReference>
<feature type="compositionally biased region" description="Basic and acidic residues" evidence="1">
    <location>
        <begin position="331"/>
        <end position="365"/>
    </location>
</feature>
<keyword evidence="2" id="KW-0472">Membrane</keyword>
<proteinExistence type="predicted"/>
<feature type="transmembrane region" description="Helical" evidence="2">
    <location>
        <begin position="60"/>
        <end position="77"/>
    </location>
</feature>
<evidence type="ECO:0000256" key="2">
    <source>
        <dbReference type="SAM" id="Phobius"/>
    </source>
</evidence>
<gene>
    <name evidence="4" type="ORF">SAMN04488034_102565</name>
</gene>